<keyword evidence="3" id="KW-0965">Cell junction</keyword>
<dbReference type="EMBL" id="JACVVK020000225">
    <property type="protein sequence ID" value="KAK7483568.1"/>
    <property type="molecule type" value="Genomic_DNA"/>
</dbReference>
<evidence type="ECO:0000256" key="6">
    <source>
        <dbReference type="SAM" id="MobiDB-lite"/>
    </source>
</evidence>
<feature type="compositionally biased region" description="Pro residues" evidence="6">
    <location>
        <begin position="606"/>
        <end position="624"/>
    </location>
</feature>
<proteinExistence type="inferred from homology"/>
<comment type="subcellular location">
    <subcellularLocation>
        <location evidence="1">Cell junction</location>
        <location evidence="1">Adherens junction</location>
    </subcellularLocation>
</comment>
<evidence type="ECO:0000313" key="8">
    <source>
        <dbReference type="Proteomes" id="UP001519460"/>
    </source>
</evidence>
<feature type="compositionally biased region" description="Low complexity" evidence="6">
    <location>
        <begin position="580"/>
        <end position="596"/>
    </location>
</feature>
<accession>A0ABD0K913</accession>
<feature type="compositionally biased region" description="Polar residues" evidence="6">
    <location>
        <begin position="501"/>
        <end position="511"/>
    </location>
</feature>
<keyword evidence="4 5" id="KW-0175">Coiled coil</keyword>
<dbReference type="PANTHER" id="PTHR13546:SF15">
    <property type="entry name" value="CCDC85"/>
    <property type="match status" value="1"/>
</dbReference>
<evidence type="ECO:0000256" key="1">
    <source>
        <dbReference type="ARBA" id="ARBA00004536"/>
    </source>
</evidence>
<evidence type="ECO:0000313" key="7">
    <source>
        <dbReference type="EMBL" id="KAK7483568.1"/>
    </source>
</evidence>
<sequence length="708" mass="77875">MEWENQRPSAPSTPTSISSQSTSGTNSSRERIPPYKQLNPSPAVTALSKLSDDELFRKGADELLRILRRVESDYKGLLSEHSSMVKDVNRRFQIFVLEARGLKEINQKLQDDNQELRDLCCFLDDDRQRSRKLAREWQRFGRYTASVMHSEVAAYQEKLRQLEDRQAELLNDNMELKELCLFLDHERSQISGDRDEGDGSSNGTMTGHEEMQQQSLADSDGQVTPTPTPTPSQQGESAAYIRQLEQKIHRLEEEKKQLAQRVERNGADGYHPADQDGLTTHRMDTSSDLNQLGHAIDNQQGLSAREGTAPSFSMNKPEAVVHAMKVLQVHEQLERPRDPVGTENLGDTEKAIVREMCNVVWRKLGDSGDYPPPPGSSHPSAGPAPSSQSHRPQSAMASHISGGHPGPPRGASSHPASPTSPSDLPSTHQEGRAGQRPPPQVSSQPYQAGPSRLNQSMDGPMYMSGQGDRKGLSSQGPRHSTSQSGQGNYYQSMQGGEGHFSGQNNRSQPMQGPSYSQPVVPPSVHTAVRPSNASQPPPYSSTPSSSGFAGSRAQGPLAQSQPSHYQQGPPQQMPQPHQQPPSRQQQQQQPPRYQQRIHPLHAQQGNPPPPQPQQTQQRPPPSRAMPPATYYVGHPSSQSRHHSASGLSSAPQSAPSSASASTYLYPQRGGQGPTTQSSYRAYEQTTAPPRKKGTGQGEWRQTYLDDRD</sequence>
<evidence type="ECO:0000256" key="3">
    <source>
        <dbReference type="ARBA" id="ARBA00022949"/>
    </source>
</evidence>
<evidence type="ECO:0000256" key="2">
    <source>
        <dbReference type="ARBA" id="ARBA00009052"/>
    </source>
</evidence>
<feature type="coiled-coil region" evidence="5">
    <location>
        <begin position="241"/>
        <end position="268"/>
    </location>
</feature>
<reference evidence="7 8" key="1">
    <citation type="journal article" date="2023" name="Sci. Data">
        <title>Genome assembly of the Korean intertidal mud-creeper Batillaria attramentaria.</title>
        <authorList>
            <person name="Patra A.K."/>
            <person name="Ho P.T."/>
            <person name="Jun S."/>
            <person name="Lee S.J."/>
            <person name="Kim Y."/>
            <person name="Won Y.J."/>
        </authorList>
    </citation>
    <scope>NUCLEOTIDE SEQUENCE [LARGE SCALE GENOMIC DNA]</scope>
    <source>
        <strain evidence="7">Wonlab-2016</strain>
    </source>
</reference>
<feature type="compositionally biased region" description="Polar residues" evidence="6">
    <location>
        <begin position="441"/>
        <end position="457"/>
    </location>
</feature>
<evidence type="ECO:0000256" key="5">
    <source>
        <dbReference type="SAM" id="Coils"/>
    </source>
</evidence>
<feature type="region of interest" description="Disordered" evidence="6">
    <location>
        <begin position="364"/>
        <end position="708"/>
    </location>
</feature>
<feature type="compositionally biased region" description="Low complexity" evidence="6">
    <location>
        <begin position="411"/>
        <end position="422"/>
    </location>
</feature>
<dbReference type="GO" id="GO:0005912">
    <property type="term" value="C:adherens junction"/>
    <property type="evidence" value="ECO:0007669"/>
    <property type="project" value="UniProtKB-SubCell"/>
</dbReference>
<feature type="compositionally biased region" description="Low complexity" evidence="6">
    <location>
        <begin position="644"/>
        <end position="661"/>
    </location>
</feature>
<feature type="compositionally biased region" description="Low complexity" evidence="6">
    <location>
        <begin position="8"/>
        <end position="27"/>
    </location>
</feature>
<feature type="compositionally biased region" description="Polar residues" evidence="6">
    <location>
        <begin position="472"/>
        <end position="494"/>
    </location>
</feature>
<feature type="compositionally biased region" description="Low complexity" evidence="6">
    <location>
        <begin position="377"/>
        <end position="390"/>
    </location>
</feature>
<name>A0ABD0K913_9CAEN</name>
<comment type="similarity">
    <text evidence="2">Belongs to the CCDC85 family.</text>
</comment>
<dbReference type="Proteomes" id="UP001519460">
    <property type="component" value="Unassembled WGS sequence"/>
</dbReference>
<dbReference type="InterPro" id="IPR019359">
    <property type="entry name" value="CCDC85"/>
</dbReference>
<feature type="compositionally biased region" description="Polar residues" evidence="6">
    <location>
        <begin position="212"/>
        <end position="223"/>
    </location>
</feature>
<evidence type="ECO:0000256" key="4">
    <source>
        <dbReference type="ARBA" id="ARBA00023054"/>
    </source>
</evidence>
<gene>
    <name evidence="7" type="ORF">BaRGS_00025242</name>
</gene>
<comment type="caution">
    <text evidence="7">The sequence shown here is derived from an EMBL/GenBank/DDBJ whole genome shotgun (WGS) entry which is preliminary data.</text>
</comment>
<organism evidence="7 8">
    <name type="scientific">Batillaria attramentaria</name>
    <dbReference type="NCBI Taxonomy" id="370345"/>
    <lineage>
        <taxon>Eukaryota</taxon>
        <taxon>Metazoa</taxon>
        <taxon>Spiralia</taxon>
        <taxon>Lophotrochozoa</taxon>
        <taxon>Mollusca</taxon>
        <taxon>Gastropoda</taxon>
        <taxon>Caenogastropoda</taxon>
        <taxon>Sorbeoconcha</taxon>
        <taxon>Cerithioidea</taxon>
        <taxon>Batillariidae</taxon>
        <taxon>Batillaria</taxon>
    </lineage>
</organism>
<dbReference type="AlphaFoldDB" id="A0ABD0K913"/>
<feature type="region of interest" description="Disordered" evidence="6">
    <location>
        <begin position="190"/>
        <end position="237"/>
    </location>
</feature>
<evidence type="ECO:0008006" key="9">
    <source>
        <dbReference type="Google" id="ProtNLM"/>
    </source>
</evidence>
<feature type="compositionally biased region" description="Polar residues" evidence="6">
    <location>
        <begin position="673"/>
        <end position="687"/>
    </location>
</feature>
<dbReference type="Pfam" id="PF10226">
    <property type="entry name" value="CCDC85"/>
    <property type="match status" value="1"/>
</dbReference>
<feature type="coiled-coil region" evidence="5">
    <location>
        <begin position="145"/>
        <end position="179"/>
    </location>
</feature>
<dbReference type="PANTHER" id="PTHR13546">
    <property type="entry name" value="RE60986P"/>
    <property type="match status" value="1"/>
</dbReference>
<keyword evidence="8" id="KW-1185">Reference proteome</keyword>
<protein>
    <recommendedName>
        <fullName evidence="9">Coiled-coil domain-containing protein 85C</fullName>
    </recommendedName>
</protein>
<feature type="compositionally biased region" description="Low complexity" evidence="6">
    <location>
        <begin position="513"/>
        <end position="524"/>
    </location>
</feature>
<feature type="region of interest" description="Disordered" evidence="6">
    <location>
        <begin position="1"/>
        <end position="41"/>
    </location>
</feature>